<accession>A0A0N4XWU5</accession>
<evidence type="ECO:0000313" key="4">
    <source>
        <dbReference type="WBParaSite" id="NBR_0000739801-mRNA-1"/>
    </source>
</evidence>
<reference evidence="2 3" key="2">
    <citation type="submission" date="2018-11" db="EMBL/GenBank/DDBJ databases">
        <authorList>
            <consortium name="Pathogen Informatics"/>
        </authorList>
    </citation>
    <scope>NUCLEOTIDE SEQUENCE [LARGE SCALE GENOMIC DNA]</scope>
</reference>
<sequence length="67" mass="7457">MAAHQLFARRLDTMNGKGAAYASIALSISATMMVALLTTRLSAKLGEISYELERDMQEFRDMEKATE</sequence>
<dbReference type="EMBL" id="UYSL01019887">
    <property type="protein sequence ID" value="VDL70988.1"/>
    <property type="molecule type" value="Genomic_DNA"/>
</dbReference>
<gene>
    <name evidence="2" type="ORF">NBR_LOCUS7399</name>
</gene>
<dbReference type="STRING" id="27835.A0A0N4XWU5"/>
<evidence type="ECO:0000313" key="3">
    <source>
        <dbReference type="Proteomes" id="UP000271162"/>
    </source>
</evidence>
<dbReference type="WBParaSite" id="NBR_0000739801-mRNA-1">
    <property type="protein sequence ID" value="NBR_0000739801-mRNA-1"/>
    <property type="gene ID" value="NBR_0000739801"/>
</dbReference>
<keyword evidence="1" id="KW-0472">Membrane</keyword>
<organism evidence="4">
    <name type="scientific">Nippostrongylus brasiliensis</name>
    <name type="common">Rat hookworm</name>
    <dbReference type="NCBI Taxonomy" id="27835"/>
    <lineage>
        <taxon>Eukaryota</taxon>
        <taxon>Metazoa</taxon>
        <taxon>Ecdysozoa</taxon>
        <taxon>Nematoda</taxon>
        <taxon>Chromadorea</taxon>
        <taxon>Rhabditida</taxon>
        <taxon>Rhabditina</taxon>
        <taxon>Rhabditomorpha</taxon>
        <taxon>Strongyloidea</taxon>
        <taxon>Heligmosomidae</taxon>
        <taxon>Nippostrongylus</taxon>
    </lineage>
</organism>
<evidence type="ECO:0000313" key="2">
    <source>
        <dbReference type="EMBL" id="VDL70988.1"/>
    </source>
</evidence>
<keyword evidence="3" id="KW-1185">Reference proteome</keyword>
<dbReference type="Proteomes" id="UP000271162">
    <property type="component" value="Unassembled WGS sequence"/>
</dbReference>
<reference evidence="4" key="1">
    <citation type="submission" date="2017-02" db="UniProtKB">
        <authorList>
            <consortium name="WormBaseParasite"/>
        </authorList>
    </citation>
    <scope>IDENTIFICATION</scope>
</reference>
<dbReference type="AlphaFoldDB" id="A0A0N4XWU5"/>
<name>A0A0N4XWU5_NIPBR</name>
<feature type="transmembrane region" description="Helical" evidence="1">
    <location>
        <begin position="20"/>
        <end position="39"/>
    </location>
</feature>
<proteinExistence type="predicted"/>
<evidence type="ECO:0000256" key="1">
    <source>
        <dbReference type="SAM" id="Phobius"/>
    </source>
</evidence>
<keyword evidence="1" id="KW-0812">Transmembrane</keyword>
<protein>
    <submittedName>
        <fullName evidence="4">Col_cuticle_N domain-containing protein</fullName>
    </submittedName>
</protein>
<keyword evidence="1" id="KW-1133">Transmembrane helix</keyword>